<evidence type="ECO:0000313" key="6">
    <source>
        <dbReference type="EMBL" id="MDV2476373.1"/>
    </source>
</evidence>
<feature type="transmembrane region" description="Helical" evidence="5">
    <location>
        <begin position="70"/>
        <end position="90"/>
    </location>
</feature>
<protein>
    <submittedName>
        <fullName evidence="6">Isoprenylcysteine carboxylmethyltransferase family protein</fullName>
    </submittedName>
</protein>
<keyword evidence="3 5" id="KW-1133">Transmembrane helix</keyword>
<evidence type="ECO:0000256" key="5">
    <source>
        <dbReference type="SAM" id="Phobius"/>
    </source>
</evidence>
<gene>
    <name evidence="6" type="ORF">F8M49_15450</name>
</gene>
<dbReference type="RefSeq" id="WP_378525056.1">
    <property type="nucleotide sequence ID" value="NZ_JBHWXO010000003.1"/>
</dbReference>
<dbReference type="EMBL" id="WBMO01000001">
    <property type="protein sequence ID" value="MDV2476373.1"/>
    <property type="molecule type" value="Genomic_DNA"/>
</dbReference>
<comment type="caution">
    <text evidence="6">The sequence shown here is derived from an EMBL/GenBank/DDBJ whole genome shotgun (WGS) entry which is preliminary data.</text>
</comment>
<dbReference type="InterPro" id="IPR052527">
    <property type="entry name" value="Metal_cation-efflux_comp"/>
</dbReference>
<feature type="transmembrane region" description="Helical" evidence="5">
    <location>
        <begin position="45"/>
        <end position="64"/>
    </location>
</feature>
<feature type="transmembrane region" description="Helical" evidence="5">
    <location>
        <begin position="6"/>
        <end position="25"/>
    </location>
</feature>
<evidence type="ECO:0000256" key="1">
    <source>
        <dbReference type="ARBA" id="ARBA00004141"/>
    </source>
</evidence>
<accession>A0ABU3WR23</accession>
<reference evidence="6 7" key="1">
    <citation type="submission" date="2019-10" db="EMBL/GenBank/DDBJ databases">
        <title>Draft Genome Assembly of Rhodococcus zopfii DSM44189.</title>
        <authorList>
            <person name="Sutton J.M."/>
            <person name="Akob D.M."/>
            <person name="Bushman T.J."/>
        </authorList>
    </citation>
    <scope>NUCLEOTIDE SEQUENCE [LARGE SCALE GENOMIC DNA]</scope>
    <source>
        <strain evidence="6 7">DSM 44189</strain>
    </source>
</reference>
<dbReference type="Pfam" id="PF04140">
    <property type="entry name" value="ICMT"/>
    <property type="match status" value="1"/>
</dbReference>
<proteinExistence type="predicted"/>
<organism evidence="6 7">
    <name type="scientific">Rhodococcus zopfii</name>
    <dbReference type="NCBI Taxonomy" id="43772"/>
    <lineage>
        <taxon>Bacteria</taxon>
        <taxon>Bacillati</taxon>
        <taxon>Actinomycetota</taxon>
        <taxon>Actinomycetes</taxon>
        <taxon>Mycobacteriales</taxon>
        <taxon>Nocardiaceae</taxon>
        <taxon>Rhodococcus</taxon>
    </lineage>
</organism>
<dbReference type="PANTHER" id="PTHR43847:SF1">
    <property type="entry name" value="BLL3993 PROTEIN"/>
    <property type="match status" value="1"/>
</dbReference>
<evidence type="ECO:0000313" key="7">
    <source>
        <dbReference type="Proteomes" id="UP001275440"/>
    </source>
</evidence>
<keyword evidence="2 5" id="KW-0812">Transmembrane</keyword>
<evidence type="ECO:0000256" key="2">
    <source>
        <dbReference type="ARBA" id="ARBA00022692"/>
    </source>
</evidence>
<dbReference type="Gene3D" id="1.20.120.1630">
    <property type="match status" value="1"/>
</dbReference>
<sequence>MTAPLFVAEPLVGLALAVAQAAWFVSEVRIGRRHRPTTPSTVGRCTGLAVGLGLVAVYAGGPLLSLTVTGATITTAPLLCFVAGLVIAAVGQGFRLRAVRELGASFTFELQTVAGQRVIDTGPYARIRHPSYTGALICALGFTVSYTNWLAPLTVLVLGAAYVVRIPAEERMLVAELGDPYRRYIDRTWRLVPHLL</sequence>
<evidence type="ECO:0000256" key="4">
    <source>
        <dbReference type="ARBA" id="ARBA00023136"/>
    </source>
</evidence>
<keyword evidence="4 5" id="KW-0472">Membrane</keyword>
<dbReference type="Proteomes" id="UP001275440">
    <property type="component" value="Unassembled WGS sequence"/>
</dbReference>
<dbReference type="InterPro" id="IPR007269">
    <property type="entry name" value="ICMT_MeTrfase"/>
</dbReference>
<evidence type="ECO:0000256" key="3">
    <source>
        <dbReference type="ARBA" id="ARBA00022989"/>
    </source>
</evidence>
<keyword evidence="7" id="KW-1185">Reference proteome</keyword>
<name>A0ABU3WR23_9NOCA</name>
<dbReference type="PANTHER" id="PTHR43847">
    <property type="entry name" value="BLL3993 PROTEIN"/>
    <property type="match status" value="1"/>
</dbReference>
<feature type="transmembrane region" description="Helical" evidence="5">
    <location>
        <begin position="136"/>
        <end position="164"/>
    </location>
</feature>
<comment type="subcellular location">
    <subcellularLocation>
        <location evidence="1">Membrane</location>
        <topology evidence="1">Multi-pass membrane protein</topology>
    </subcellularLocation>
</comment>